<dbReference type="Pfam" id="PF01261">
    <property type="entry name" value="AP_endonuc_2"/>
    <property type="match status" value="1"/>
</dbReference>
<dbReference type="Proteomes" id="UP000000564">
    <property type="component" value="Chromosome"/>
</dbReference>
<evidence type="ECO:0000313" key="3">
    <source>
        <dbReference type="Proteomes" id="UP000000564"/>
    </source>
</evidence>
<reference evidence="2 3" key="1">
    <citation type="journal article" date="2002" name="Proc. Natl. Acad. Sci. U.S.A.">
        <title>Genome sequence of a serotype M3 strain of group A Streptococcus: phage-encoded toxins, the high-virulence phenotype, and clone emergence.</title>
        <authorList>
            <person name="Beres S.B."/>
            <person name="Sylva G.L."/>
            <person name="Barbian K.D."/>
            <person name="Lei B."/>
            <person name="Hoff J.S."/>
            <person name="Mammarella N.D."/>
            <person name="Liu M.Y."/>
            <person name="Smoot J.C."/>
            <person name="Porcella S.F."/>
            <person name="Parkins L.D."/>
            <person name="Campbell D.S."/>
            <person name="Smith T.M."/>
            <person name="McCormick J.K."/>
            <person name="Leung D.Y."/>
            <person name="Schlievert P.M."/>
            <person name="Musser J.M."/>
        </authorList>
    </citation>
    <scope>NUCLEOTIDE SEQUENCE [LARGE SCALE GENOMIC DNA]</scope>
    <source>
        <strain evidence="3">ATCC BAA-595 / MGAS315</strain>
    </source>
</reference>
<evidence type="ECO:0000313" key="2">
    <source>
        <dbReference type="EMBL" id="AAM78986.1"/>
    </source>
</evidence>
<dbReference type="SUPFAM" id="SSF51658">
    <property type="entry name" value="Xylose isomerase-like"/>
    <property type="match status" value="1"/>
</dbReference>
<dbReference type="InterPro" id="IPR013022">
    <property type="entry name" value="Xyl_isomerase-like_TIM-brl"/>
</dbReference>
<organism evidence="2 3">
    <name type="scientific">Streptococcus pyogenes serotype M3 (strain ATCC BAA-595 / MGAS315)</name>
    <dbReference type="NCBI Taxonomy" id="198466"/>
    <lineage>
        <taxon>Bacteria</taxon>
        <taxon>Bacillati</taxon>
        <taxon>Bacillota</taxon>
        <taxon>Bacilli</taxon>
        <taxon>Lactobacillales</taxon>
        <taxon>Streptococcaceae</taxon>
        <taxon>Streptococcus</taxon>
    </lineage>
</organism>
<accession>A0A0H2UU63</accession>
<evidence type="ECO:0000259" key="1">
    <source>
        <dbReference type="Pfam" id="PF01261"/>
    </source>
</evidence>
<protein>
    <recommendedName>
        <fullName evidence="1">Xylose isomerase-like TIM barrel domain-containing protein</fullName>
    </recommendedName>
</protein>
<name>A0A0H2UU63_STRP3</name>
<dbReference type="KEGG" id="spg:SpyM3_0379"/>
<feature type="domain" description="Xylose isomerase-like TIM barrel" evidence="1">
    <location>
        <begin position="40"/>
        <end position="262"/>
    </location>
</feature>
<proteinExistence type="predicted"/>
<dbReference type="RefSeq" id="WP_002985631.1">
    <property type="nucleotide sequence ID" value="NC_004070.1"/>
</dbReference>
<gene>
    <name evidence="2" type="ordered locus">SpyM3_0379</name>
</gene>
<dbReference type="EMBL" id="AE014074">
    <property type="protein sequence ID" value="AAM78986.1"/>
    <property type="molecule type" value="Genomic_DNA"/>
</dbReference>
<dbReference type="HOGENOM" id="CLU_1000844_0_0_9"/>
<sequence length="278" mass="32506">MTFHITVNLDEISDKLDDSLKFLNRLSIKSCELRMINTKNIIQLSDAELINLKERLQKYNITPISIASPLFKWNIEENHLESNLDLYGISANVTLNEQWLYVRKIIFIAKFLNIKYVRIFGGIGCSVDDFLNNELFLNLLKETEIIFLIENELGTSVSTADDLLKIGHFIDEKSIKNLKIWFDIANYYIVEPQVDKVIPKLKKYIYYIHCKNYVNNDLGIHYVELGKGIIDYKTIIHEIHEHFIDLIFSLEVHEKEIDKKAEVVRKSYLTLNEYINGG</sequence>
<dbReference type="GeneID" id="69901242"/>
<dbReference type="Gene3D" id="3.20.20.150">
    <property type="entry name" value="Divalent-metal-dependent TIM barrel enzymes"/>
    <property type="match status" value="1"/>
</dbReference>
<dbReference type="InterPro" id="IPR036237">
    <property type="entry name" value="Xyl_isomerase-like_sf"/>
</dbReference>
<dbReference type="AlphaFoldDB" id="A0A0H2UU63"/>